<organism evidence="4">
    <name type="scientific">bioreactor metagenome</name>
    <dbReference type="NCBI Taxonomy" id="1076179"/>
    <lineage>
        <taxon>unclassified sequences</taxon>
        <taxon>metagenomes</taxon>
        <taxon>ecological metagenomes</taxon>
    </lineage>
</organism>
<dbReference type="SUPFAM" id="SSF117457">
    <property type="entry name" value="FumA C-terminal domain-like"/>
    <property type="match status" value="1"/>
</dbReference>
<reference evidence="4" key="1">
    <citation type="submission" date="2019-08" db="EMBL/GenBank/DDBJ databases">
        <authorList>
            <person name="Kucharzyk K."/>
            <person name="Murdoch R.W."/>
            <person name="Higgins S."/>
            <person name="Loffler F."/>
        </authorList>
    </citation>
    <scope>NUCLEOTIDE SEQUENCE</scope>
</reference>
<dbReference type="AlphaFoldDB" id="A0A644Y5F5"/>
<evidence type="ECO:0000256" key="2">
    <source>
        <dbReference type="ARBA" id="ARBA00023239"/>
    </source>
</evidence>
<dbReference type="InterPro" id="IPR036660">
    <property type="entry name" value="Fe-S_hydroAse_TtdB_cat_sf"/>
</dbReference>
<dbReference type="PANTHER" id="PTHR43351">
    <property type="entry name" value="L(+)-TARTRATE DEHYDRATASE SUBUNIT BETA"/>
    <property type="match status" value="1"/>
</dbReference>
<sequence>MRELQLPLSEGDIASLKAYDQVLLTGKLYVGRDQVHSLLFECIQRNEDLPFSLEGEAIYYMGPSPAPEGKVIGSCGPTTSARMDPFSPLLLDHGLKVMIGKGPRSQSVVDAIRRNKAVYLQAFGGCGALYASTVKSARIIAFEHLGPEALLLLEVEKFPAIVAIDSQQGSVFAY</sequence>
<dbReference type="InterPro" id="IPR004647">
    <property type="entry name" value="Fe-S_hydro-lyase_TtdB-typ_cat"/>
</dbReference>
<dbReference type="Gene3D" id="3.20.130.10">
    <property type="entry name" value="Fe-S hydro-lyase, tartrate dehydratase beta-type, catalytic domain"/>
    <property type="match status" value="1"/>
</dbReference>
<proteinExistence type="inferred from homology"/>
<accession>A0A644Y5F5</accession>
<protein>
    <submittedName>
        <fullName evidence="4">Fumarate hydratase class I, anaerobic</fullName>
        <ecNumber evidence="4">4.2.1.2</ecNumber>
    </submittedName>
</protein>
<comment type="caution">
    <text evidence="4">The sequence shown here is derived from an EMBL/GenBank/DDBJ whole genome shotgun (WGS) entry which is preliminary data.</text>
</comment>
<comment type="similarity">
    <text evidence="1">Belongs to the class-I fumarase family.</text>
</comment>
<evidence type="ECO:0000259" key="3">
    <source>
        <dbReference type="Pfam" id="PF05683"/>
    </source>
</evidence>
<name>A0A644Y5F5_9ZZZZ</name>
<dbReference type="EC" id="4.2.1.2" evidence="4"/>
<gene>
    <name evidence="4" type="primary">fumB_10</name>
    <name evidence="4" type="ORF">SDC9_68253</name>
</gene>
<dbReference type="GO" id="GO:0004333">
    <property type="term" value="F:fumarate hydratase activity"/>
    <property type="evidence" value="ECO:0007669"/>
    <property type="project" value="UniProtKB-EC"/>
</dbReference>
<evidence type="ECO:0000256" key="1">
    <source>
        <dbReference type="ARBA" id="ARBA00008876"/>
    </source>
</evidence>
<dbReference type="NCBIfam" id="TIGR00723">
    <property type="entry name" value="ttdB_fumA_fumB"/>
    <property type="match status" value="1"/>
</dbReference>
<feature type="domain" description="Fe-S hydro-lyase tartrate dehydratase beta-type catalytic" evidence="3">
    <location>
        <begin position="7"/>
        <end position="173"/>
    </location>
</feature>
<dbReference type="EMBL" id="VSSQ01003670">
    <property type="protein sequence ID" value="MPM21803.1"/>
    <property type="molecule type" value="Genomic_DNA"/>
</dbReference>
<dbReference type="PANTHER" id="PTHR43351:SF2">
    <property type="entry name" value="L(+)-TARTRATE DEHYDRATASE SUBUNIT BETA-RELATED"/>
    <property type="match status" value="1"/>
</dbReference>
<evidence type="ECO:0000313" key="4">
    <source>
        <dbReference type="EMBL" id="MPM21803.1"/>
    </source>
</evidence>
<keyword evidence="2 4" id="KW-0456">Lyase</keyword>
<dbReference type="Pfam" id="PF05683">
    <property type="entry name" value="Fumerase_C"/>
    <property type="match status" value="1"/>
</dbReference>